<evidence type="ECO:0000313" key="2">
    <source>
        <dbReference type="EMBL" id="MEQ2431597.1"/>
    </source>
</evidence>
<accession>A0ABV1DMM2</accession>
<keyword evidence="3" id="KW-1185">Reference proteome</keyword>
<feature type="signal peptide" evidence="1">
    <location>
        <begin position="1"/>
        <end position="22"/>
    </location>
</feature>
<feature type="chain" id="PRO_5046553607" description="Lipoprotein" evidence="1">
    <location>
        <begin position="23"/>
        <end position="229"/>
    </location>
</feature>
<dbReference type="Proteomes" id="UP001457898">
    <property type="component" value="Unassembled WGS sequence"/>
</dbReference>
<sequence length="229" mass="25721">MKKKGILGAIVIALLCTGCVHKLNVVTTKAENNFQIPDVKSEISQKECCICGNNERSLMPYYRKSGMLGLVCLNTMEISTLDTRVYSDDGTEIISDGGLSITSSSHGEEECSFQINGMPNHGIFEGKVNYGEKSIPDFEVIKKYLCQDCLDKVLSMYQDEMEWSDSKGRFPEVCIVDFQTNELYTLGKSHTGYWIRDYWIHIDHDDGSSSIMAIYAPEDKMDSGSEESR</sequence>
<name>A0ABV1DMM2_9FIRM</name>
<gene>
    <name evidence="2" type="ORF">WMO65_11335</name>
</gene>
<reference evidence="2 3" key="1">
    <citation type="submission" date="2024-03" db="EMBL/GenBank/DDBJ databases">
        <title>Human intestinal bacterial collection.</title>
        <authorList>
            <person name="Pauvert C."/>
            <person name="Hitch T.C.A."/>
            <person name="Clavel T."/>
        </authorList>
    </citation>
    <scope>NUCLEOTIDE SEQUENCE [LARGE SCALE GENOMIC DNA]</scope>
    <source>
        <strain evidence="2 3">CLA-SR-H028</strain>
    </source>
</reference>
<dbReference type="EMBL" id="JBBMFP010000009">
    <property type="protein sequence ID" value="MEQ2431597.1"/>
    <property type="molecule type" value="Genomic_DNA"/>
</dbReference>
<dbReference type="RefSeq" id="WP_118743362.1">
    <property type="nucleotide sequence ID" value="NZ_JBBMFP010000009.1"/>
</dbReference>
<comment type="caution">
    <text evidence="2">The sequence shown here is derived from an EMBL/GenBank/DDBJ whole genome shotgun (WGS) entry which is preliminary data.</text>
</comment>
<keyword evidence="1" id="KW-0732">Signal</keyword>
<proteinExistence type="predicted"/>
<evidence type="ECO:0000256" key="1">
    <source>
        <dbReference type="SAM" id="SignalP"/>
    </source>
</evidence>
<evidence type="ECO:0000313" key="3">
    <source>
        <dbReference type="Proteomes" id="UP001457898"/>
    </source>
</evidence>
<organism evidence="2 3">
    <name type="scientific">Blautia caccae</name>
    <dbReference type="NCBI Taxonomy" id="3133175"/>
    <lineage>
        <taxon>Bacteria</taxon>
        <taxon>Bacillati</taxon>
        <taxon>Bacillota</taxon>
        <taxon>Clostridia</taxon>
        <taxon>Lachnospirales</taxon>
        <taxon>Lachnospiraceae</taxon>
        <taxon>Blautia</taxon>
    </lineage>
</organism>
<evidence type="ECO:0008006" key="4">
    <source>
        <dbReference type="Google" id="ProtNLM"/>
    </source>
</evidence>
<protein>
    <recommendedName>
        <fullName evidence="4">Lipoprotein</fullName>
    </recommendedName>
</protein>